<dbReference type="Pfam" id="PF25023">
    <property type="entry name" value="TEN_YD-shell"/>
    <property type="match status" value="3"/>
</dbReference>
<feature type="chain" id="PRO_5045245642" evidence="3">
    <location>
        <begin position="25"/>
        <end position="3079"/>
    </location>
</feature>
<evidence type="ECO:0000259" key="4">
    <source>
        <dbReference type="PROSITE" id="PS50853"/>
    </source>
</evidence>
<dbReference type="EMBL" id="JAGGLD010000003">
    <property type="protein sequence ID" value="MBP2001376.1"/>
    <property type="molecule type" value="Genomic_DNA"/>
</dbReference>
<dbReference type="PANTHER" id="PTHR32305">
    <property type="match status" value="1"/>
</dbReference>
<dbReference type="Pfam" id="PF16893">
    <property type="entry name" value="fn3_2"/>
    <property type="match status" value="1"/>
</dbReference>
<dbReference type="Pfam" id="PF00041">
    <property type="entry name" value="fn3"/>
    <property type="match status" value="2"/>
</dbReference>
<dbReference type="NCBIfam" id="TIGR01643">
    <property type="entry name" value="YD_repeat_2x"/>
    <property type="match status" value="11"/>
</dbReference>
<dbReference type="InterPro" id="IPR013783">
    <property type="entry name" value="Ig-like_fold"/>
</dbReference>
<evidence type="ECO:0000256" key="1">
    <source>
        <dbReference type="ARBA" id="ARBA00022737"/>
    </source>
</evidence>
<dbReference type="RefSeq" id="WP_209862549.1">
    <property type="nucleotide sequence ID" value="NZ_JAGGLD010000003.1"/>
</dbReference>
<protein>
    <submittedName>
        <fullName evidence="5">RHS repeat-associated protein</fullName>
    </submittedName>
</protein>
<dbReference type="InterPro" id="IPR056823">
    <property type="entry name" value="TEN-like_YD-shell"/>
</dbReference>
<dbReference type="PANTHER" id="PTHR32305:SF15">
    <property type="entry name" value="PROTEIN RHSA-RELATED"/>
    <property type="match status" value="1"/>
</dbReference>
<keyword evidence="3" id="KW-0732">Signal</keyword>
<accession>A0ABS4JJU7</accession>
<feature type="region of interest" description="Disordered" evidence="2">
    <location>
        <begin position="333"/>
        <end position="373"/>
    </location>
</feature>
<dbReference type="PROSITE" id="PS50853">
    <property type="entry name" value="FN3"/>
    <property type="match status" value="5"/>
</dbReference>
<reference evidence="5 6" key="1">
    <citation type="submission" date="2021-03" db="EMBL/GenBank/DDBJ databases">
        <title>Genomic Encyclopedia of Type Strains, Phase IV (KMG-IV): sequencing the most valuable type-strain genomes for metagenomic binning, comparative biology and taxonomic classification.</title>
        <authorList>
            <person name="Goeker M."/>
        </authorList>
    </citation>
    <scope>NUCLEOTIDE SEQUENCE [LARGE SCALE GENOMIC DNA]</scope>
    <source>
        <strain evidence="5 6">DSM 26806</strain>
    </source>
</reference>
<organism evidence="5 6">
    <name type="scientific">Paenibacillus shirakamiensis</name>
    <dbReference type="NCBI Taxonomy" id="1265935"/>
    <lineage>
        <taxon>Bacteria</taxon>
        <taxon>Bacillati</taxon>
        <taxon>Bacillota</taxon>
        <taxon>Bacilli</taxon>
        <taxon>Bacillales</taxon>
        <taxon>Paenibacillaceae</taxon>
        <taxon>Paenibacillus</taxon>
    </lineage>
</organism>
<dbReference type="Pfam" id="PF05593">
    <property type="entry name" value="RHS_repeat"/>
    <property type="match status" value="4"/>
</dbReference>
<sequence length="3079" mass="331927">MKKRYGVFKQFAVVLCFSMLMNLASIPATPFETKPVAAKEAVPVQMSALQNRVIPKTTFNKVDRLQPATEARKLKSEARPVATKETFPVKVPKSQNGITSKKFTKVDKSQPANKVREFKSEARPVAMKEMVSAQVPAVRNGITQKKSIKTNKPYPATKVEGTNTSAKGSATINKSDKTVGSSSAHSKISQAPLSVKQSDNAQVEKDEPTSAIPLGLENNGDNYVDNDGTEAEADTEAPLTPTDLIVENPTDRTVQLSWTASTDNVGVVAYEVYQQDILSGTGSGDESSNPQEKASLIANIDGTIRTMKVTGLLPSTAYSFMVKAKDLAGNVSPASKSVTLTTNSEEQGNGSPQEEQPDQEPPSIPNNLKSPNQTDRTVDLIWDEAIDDIGVKAYDLYLNEELLVSLTGSELSYQVADLKASTDYIFSVRARDAAGNVSARSASLTVRTLDDKEPPTAPSGLTSSIQSETTINLSWLAAIDNVKVTAYQILNNNIVVGTVNGTETNNKLSELQPNTLYSLTVKAIDAAGNVSEPSKTLEVKTKPDTEAPKAPVLSVTAVTQTSASLRWSAAIDNIAVVAYDVYRDGIFAATVDSKTLSYTTEGLTTNKTYSFTVKAKDLANNISSSSNAVPVFTATPYEAPGPQNVTLSGMGWFSTNLKANRTFNFKDGFNSGTRYISLVYKDPSTNYLEAFDLDLSLAPSTAGTYFIQLRNSGTHILSSSDGSDFANAYPISIRSDEASKILSYSIPGGDSAYYKIAMNAAYQVGFSAAGATGMVVYDSNQKQVAITEDSAISYRAPTAGMYYVQVKAGKTSGVYPLVISSATPYEAPGPQNVTLSGMGWFSTNLKANRTFNFKDGFNSGTRYISLVYKDPSTNYLEAFDLDLSLAPSTAGTYFIQLRNSGTHILSSSDGSDFANAYPITIRSDEASKILSYSIPGGDSAYYKIAMNAAYQVGFSAAGATGMVVYDSNQKQVAITEDSAISYRAPTAGMYYVQVKAGKTSGVYPLVISSATPYEAPGPQNVTLSGMGWFSTNLKANRTFNFKDGFNSGTRYSSLVYKDPSTSYLEAFDLDLSLAPSTAGTYFIQLRNSGTHILSSSDGSDFANAYPITIRSDEASKILSYSIPGGDSAYYKIAMNAAYQVGFSAAGATGMVVYDSTQKQVAITEDSAISYRAPTAGMYYVQVKAGKTSGVYPLVISSATPYEAPGPQNVTLSGMGWFSTNLKANRTFNFKDGFNSGSRYSSLVYKDPSTNYLKEFDLDLSLAPSTAGTYFIQLRNSGTHILSSSDGSDFANAYSITIASPEASNSSSKMVPANDVAYYKVTSLTAGKNYRISASGTVGFTVYSSDQIQLAVSSGTSISFTPSTTGVYYVKLRSGTSNGNYTLNIGQNMSSADYVAPGPQNGTISSGGSTTYWAELVANRTFMLTASGATQIEFYDSLNNYISRCYNSTCAFSPSIAAGYYLKVYGTANARIIISSQDGSSFDSAYVTSEASGRTVSTNNQPFSSSAYYKVNFSKVNNYVIYARGGATGIEVYDSAQNKVISGEATTLAFAPTVAGFYYIRVLSGSTNSSYTLDIEREAVPFQAPGPQDGIISDTGYTRYAVTLLGNRTAVLNATNASKIELFDSQNNQVTTCSATSCAYIPATSGSYTYKVYGTAGAKITLSAQDGSSFRTAYRVSETKGFILVSNTQPANEFGIYSVTLTAGTAYSFYARGNRVSLYDGKEQELASGTALDFTPDATSDYYIRVSSSTTAGNFTMNMERLAETYRMPGPQASLVPTYGYVRYALTTNRSFMLQATNTTKIEIYDKANSLLTTCSSSCSTPMLAGTYFLKVYGVAGSTTALSAQDGSTLGAAYPISLTNQTGNATYMLPDNSDSYYRATLTAGIPYLLTSSILDSNNGLTVFDSTGKLLEASRQNSMSFKPPTTGTFYIKAANGGTGGSFTLKISQLVYISSETDGVLGISGNTVISNLAKWELCYGQGTSPTEWRLVKTGYTALSNGLLGNWDTNSLENGPYALKLILYTVSGEAFSSSLIMDVANRSLRLTAPSAVTDKSFTLNWSINRTPNLVRFEVYQSSVSGTNFSYANKLATISDVTLTAYLMTGLEPKKTYFYKIRAVYADGQTVDSNEIAVTTRAVTTGIQLATYQYDAVGNVLESVDPNGNVQKFEYDALNRLVAVNQPDGARLATTYDAMGRILTQIDGAGGLTSTEYDVLGQLISTTDSNGAKIESQYDDAGRIVRQVDANNLATTTSLDNMGRVIRITNPLGQSISYQYDVAGLMTKVTDANGVSRSFTYDEVGRVVTETDGLGYVTAYDYDVLGNKIKLYLPNGTRWSYGYNERNQLTTVMDPEGGTTLSSYDEAGRLKSVTDAKKQVKSYVYDSLNRVTKVTDPLGKSTQYVYDNNGNTTSIVDRNGTVLNYDYTGVNQVRSVSSGSMKPVSYTYDLAGRRVTMTDGSGTTRYKYDGAGRLTSKILGDGKTIQYAYDAAGQLVNTTDYMGAVTNREYDAAGQLIRVEDSVAGATTYTYDAGGRRIQTLTPNGITVGYSYDSNGQIVGMTHKKNDEELLLPFTYAYDSIGNMTSAADGRGKALYQYDSLNRLAEYTQADGTRTAYTYDAVGNRIAETILQPSEESLTRSYTYDAANRLTAINNGTDPAVALKYDQNGNLLSDANRTFTYDPLNQLISVKEGTNLSKYGYNGDGLRVEATSSAGDIIRFYWDDDQISLETNNSGDVIGRNLYGLERIARMQEPNSTSHLAEGTNISYYLYDGHGDVRALGDASQPLLNTYGYDAWGNVSQQSGIQKNPYGYAGEYTDSTGLQYLRARFYDPTIGRFLTEDTYTGEANDPPSLHLYSYVRNNPLIFTDPSGHVPFKAWANAPEWVPFSDAYIRNYDQNLNSGLDAISEFNPAAGFVARTLTTIGRVAIFDDLVALADSCSTSYDKSLAIIGFIPGGKFAKLAKFAKFGEEATDIAKAERAVVGKGTGEVASKVSRNQAFRDAKEAAGIPKSAQFEKHGYVFDGTSENRTAYQFTVDGQKKYIILHEEDKLGRGSHFHGADDAKGNPFDKGRYNQYDGHFPEDLDGFGK</sequence>
<name>A0ABS4JJU7_9BACL</name>
<dbReference type="InterPro" id="IPR036116">
    <property type="entry name" value="FN3_sf"/>
</dbReference>
<dbReference type="SMART" id="SM00060">
    <property type="entry name" value="FN3"/>
    <property type="match status" value="5"/>
</dbReference>
<dbReference type="Proteomes" id="UP001519288">
    <property type="component" value="Unassembled WGS sequence"/>
</dbReference>
<feature type="compositionally biased region" description="Polar residues" evidence="2">
    <location>
        <begin position="160"/>
        <end position="201"/>
    </location>
</feature>
<feature type="region of interest" description="Disordered" evidence="2">
    <location>
        <begin position="142"/>
        <end position="219"/>
    </location>
</feature>
<dbReference type="CDD" id="cd00063">
    <property type="entry name" value="FN3"/>
    <property type="match status" value="5"/>
</dbReference>
<dbReference type="Gene3D" id="2.60.120.380">
    <property type="match status" value="5"/>
</dbReference>
<feature type="domain" description="Fibronectin type-III" evidence="4">
    <location>
        <begin position="547"/>
        <end position="638"/>
    </location>
</feature>
<evidence type="ECO:0000313" key="5">
    <source>
        <dbReference type="EMBL" id="MBP2001376.1"/>
    </source>
</evidence>
<proteinExistence type="predicted"/>
<feature type="domain" description="Fibronectin type-III" evidence="4">
    <location>
        <begin position="361"/>
        <end position="451"/>
    </location>
</feature>
<gene>
    <name evidence="5" type="ORF">J2Z69_002419</name>
</gene>
<evidence type="ECO:0000256" key="3">
    <source>
        <dbReference type="SAM" id="SignalP"/>
    </source>
</evidence>
<dbReference type="Gene3D" id="2.60.40.10">
    <property type="entry name" value="Immunoglobulins"/>
    <property type="match status" value="4"/>
</dbReference>
<dbReference type="InterPro" id="IPR031669">
    <property type="entry name" value="Fn3_2"/>
</dbReference>
<dbReference type="InterPro" id="IPR031325">
    <property type="entry name" value="RHS_repeat"/>
</dbReference>
<dbReference type="NCBIfam" id="TIGR03696">
    <property type="entry name" value="Rhs_assc_core"/>
    <property type="match status" value="1"/>
</dbReference>
<dbReference type="InterPro" id="IPR022385">
    <property type="entry name" value="Rhs_assc_core"/>
</dbReference>
<feature type="signal peptide" evidence="3">
    <location>
        <begin position="1"/>
        <end position="24"/>
    </location>
</feature>
<feature type="compositionally biased region" description="Polar residues" evidence="2">
    <location>
        <begin position="333"/>
        <end position="351"/>
    </location>
</feature>
<dbReference type="InterPro" id="IPR003961">
    <property type="entry name" value="FN3_dom"/>
</dbReference>
<dbReference type="InterPro" id="IPR006530">
    <property type="entry name" value="YD"/>
</dbReference>
<dbReference type="InterPro" id="IPR050708">
    <property type="entry name" value="T6SS_VgrG/RHS"/>
</dbReference>
<dbReference type="InterPro" id="IPR028048">
    <property type="entry name" value="Tox-HNH-EHHH"/>
</dbReference>
<evidence type="ECO:0000256" key="2">
    <source>
        <dbReference type="SAM" id="MobiDB-lite"/>
    </source>
</evidence>
<feature type="domain" description="Fibronectin type-III" evidence="4">
    <location>
        <begin position="2036"/>
        <end position="2134"/>
    </location>
</feature>
<feature type="domain" description="Fibronectin type-III" evidence="4">
    <location>
        <begin position="457"/>
        <end position="544"/>
    </location>
</feature>
<keyword evidence="1" id="KW-0677">Repeat</keyword>
<evidence type="ECO:0000313" key="6">
    <source>
        <dbReference type="Proteomes" id="UP001519288"/>
    </source>
</evidence>
<dbReference type="Pfam" id="PF15657">
    <property type="entry name" value="Tox-HNH-EHHH"/>
    <property type="match status" value="1"/>
</dbReference>
<dbReference type="SUPFAM" id="SSF49265">
    <property type="entry name" value="Fibronectin type III"/>
    <property type="match status" value="4"/>
</dbReference>
<dbReference type="Gene3D" id="2.180.10.10">
    <property type="entry name" value="RHS repeat-associated core"/>
    <property type="match status" value="3"/>
</dbReference>
<feature type="domain" description="Fibronectin type-III" evidence="4">
    <location>
        <begin position="240"/>
        <end position="345"/>
    </location>
</feature>
<keyword evidence="6" id="KW-1185">Reference proteome</keyword>
<comment type="caution">
    <text evidence="5">The sequence shown here is derived from an EMBL/GenBank/DDBJ whole genome shotgun (WGS) entry which is preliminary data.</text>
</comment>